<evidence type="ECO:0000313" key="6">
    <source>
        <dbReference type="EMBL" id="KAJ8947737.1"/>
    </source>
</evidence>
<dbReference type="Pfam" id="PF01758">
    <property type="entry name" value="SBF"/>
    <property type="match status" value="1"/>
</dbReference>
<gene>
    <name evidence="6" type="ORF">NQ318_017999</name>
</gene>
<evidence type="ECO:0000256" key="1">
    <source>
        <dbReference type="ARBA" id="ARBA00004141"/>
    </source>
</evidence>
<evidence type="ECO:0000313" key="7">
    <source>
        <dbReference type="Proteomes" id="UP001162162"/>
    </source>
</evidence>
<protein>
    <submittedName>
        <fullName evidence="6">Uncharacterized protein</fullName>
    </submittedName>
</protein>
<evidence type="ECO:0000256" key="2">
    <source>
        <dbReference type="ARBA" id="ARBA00022692"/>
    </source>
</evidence>
<evidence type="ECO:0000256" key="3">
    <source>
        <dbReference type="ARBA" id="ARBA00022989"/>
    </source>
</evidence>
<keyword evidence="7" id="KW-1185">Reference proteome</keyword>
<accession>A0AAV8YBB0</accession>
<dbReference type="AlphaFoldDB" id="A0AAV8YBB0"/>
<dbReference type="InterPro" id="IPR002657">
    <property type="entry name" value="BilAc:Na_symport/Acr3"/>
</dbReference>
<dbReference type="EMBL" id="JAPWTK010000154">
    <property type="protein sequence ID" value="KAJ8947737.1"/>
    <property type="molecule type" value="Genomic_DNA"/>
</dbReference>
<keyword evidence="2 5" id="KW-0812">Transmembrane</keyword>
<dbReference type="Gene3D" id="1.20.1530.20">
    <property type="match status" value="1"/>
</dbReference>
<sequence>MYLIIREPRIIDTIFTAAVATLVAVMYINFGCAINWKELPTILKKPIGPAIGFCGQFIFMPLIMFINNQLSFGVGRLIFPGNPEMQLGFFFAGVAPGGGRQIFGRYFWMEI</sequence>
<feature type="transmembrane region" description="Helical" evidence="5">
    <location>
        <begin position="14"/>
        <end position="36"/>
    </location>
</feature>
<feature type="transmembrane region" description="Helical" evidence="5">
    <location>
        <begin position="48"/>
        <end position="67"/>
    </location>
</feature>
<reference evidence="6" key="1">
    <citation type="journal article" date="2023" name="Insect Mol. Biol.">
        <title>Genome sequencing provides insights into the evolution of gene families encoding plant cell wall-degrading enzymes in longhorned beetles.</title>
        <authorList>
            <person name="Shin N.R."/>
            <person name="Okamura Y."/>
            <person name="Kirsch R."/>
            <person name="Pauchet Y."/>
        </authorList>
    </citation>
    <scope>NUCLEOTIDE SEQUENCE</scope>
    <source>
        <strain evidence="6">AMC_N1</strain>
    </source>
</reference>
<organism evidence="6 7">
    <name type="scientific">Aromia moschata</name>
    <dbReference type="NCBI Taxonomy" id="1265417"/>
    <lineage>
        <taxon>Eukaryota</taxon>
        <taxon>Metazoa</taxon>
        <taxon>Ecdysozoa</taxon>
        <taxon>Arthropoda</taxon>
        <taxon>Hexapoda</taxon>
        <taxon>Insecta</taxon>
        <taxon>Pterygota</taxon>
        <taxon>Neoptera</taxon>
        <taxon>Endopterygota</taxon>
        <taxon>Coleoptera</taxon>
        <taxon>Polyphaga</taxon>
        <taxon>Cucujiformia</taxon>
        <taxon>Chrysomeloidea</taxon>
        <taxon>Cerambycidae</taxon>
        <taxon>Cerambycinae</taxon>
        <taxon>Callichromatini</taxon>
        <taxon>Aromia</taxon>
    </lineage>
</organism>
<comment type="caution">
    <text evidence="6">The sequence shown here is derived from an EMBL/GenBank/DDBJ whole genome shotgun (WGS) entry which is preliminary data.</text>
</comment>
<evidence type="ECO:0000256" key="5">
    <source>
        <dbReference type="SAM" id="Phobius"/>
    </source>
</evidence>
<feature type="transmembrane region" description="Helical" evidence="5">
    <location>
        <begin position="87"/>
        <end position="108"/>
    </location>
</feature>
<dbReference type="Proteomes" id="UP001162162">
    <property type="component" value="Unassembled WGS sequence"/>
</dbReference>
<name>A0AAV8YBB0_9CUCU</name>
<evidence type="ECO:0000256" key="4">
    <source>
        <dbReference type="ARBA" id="ARBA00023136"/>
    </source>
</evidence>
<proteinExistence type="predicted"/>
<dbReference type="GO" id="GO:0016020">
    <property type="term" value="C:membrane"/>
    <property type="evidence" value="ECO:0007669"/>
    <property type="project" value="UniProtKB-SubCell"/>
</dbReference>
<keyword evidence="3 5" id="KW-1133">Transmembrane helix</keyword>
<comment type="subcellular location">
    <subcellularLocation>
        <location evidence="1">Membrane</location>
        <topology evidence="1">Multi-pass membrane protein</topology>
    </subcellularLocation>
</comment>
<keyword evidence="4 5" id="KW-0472">Membrane</keyword>
<dbReference type="InterPro" id="IPR038770">
    <property type="entry name" value="Na+/solute_symporter_sf"/>
</dbReference>